<accession>A0ABV7GXC4</accession>
<keyword evidence="2" id="KW-1003">Cell membrane</keyword>
<dbReference type="Pfam" id="PF09335">
    <property type="entry name" value="VTT_dom"/>
    <property type="match status" value="1"/>
</dbReference>
<dbReference type="PANTHER" id="PTHR42709">
    <property type="entry name" value="ALKALINE PHOSPHATASE LIKE PROTEIN"/>
    <property type="match status" value="1"/>
</dbReference>
<comment type="caution">
    <text evidence="8">The sequence shown here is derived from an EMBL/GenBank/DDBJ whole genome shotgun (WGS) entry which is preliminary data.</text>
</comment>
<dbReference type="InterPro" id="IPR051311">
    <property type="entry name" value="DedA_domain"/>
</dbReference>
<evidence type="ECO:0000256" key="1">
    <source>
        <dbReference type="ARBA" id="ARBA00004651"/>
    </source>
</evidence>
<keyword evidence="3 6" id="KW-0812">Transmembrane</keyword>
<feature type="domain" description="VTT" evidence="7">
    <location>
        <begin position="30"/>
        <end position="155"/>
    </location>
</feature>
<evidence type="ECO:0000256" key="4">
    <source>
        <dbReference type="ARBA" id="ARBA00022989"/>
    </source>
</evidence>
<feature type="transmembrane region" description="Helical" evidence="6">
    <location>
        <begin position="135"/>
        <end position="157"/>
    </location>
</feature>
<organism evidence="8 9">
    <name type="scientific">Psychromarinibacter halotolerans</name>
    <dbReference type="NCBI Taxonomy" id="1775175"/>
    <lineage>
        <taxon>Bacteria</taxon>
        <taxon>Pseudomonadati</taxon>
        <taxon>Pseudomonadota</taxon>
        <taxon>Alphaproteobacteria</taxon>
        <taxon>Rhodobacterales</taxon>
        <taxon>Paracoccaceae</taxon>
        <taxon>Psychromarinibacter</taxon>
    </lineage>
</organism>
<keyword evidence="9" id="KW-1185">Reference proteome</keyword>
<evidence type="ECO:0000256" key="2">
    <source>
        <dbReference type="ARBA" id="ARBA00022475"/>
    </source>
</evidence>
<reference evidence="9" key="1">
    <citation type="journal article" date="2019" name="Int. J. Syst. Evol. Microbiol.">
        <title>The Global Catalogue of Microorganisms (GCM) 10K type strain sequencing project: providing services to taxonomists for standard genome sequencing and annotation.</title>
        <authorList>
            <consortium name="The Broad Institute Genomics Platform"/>
            <consortium name="The Broad Institute Genome Sequencing Center for Infectious Disease"/>
            <person name="Wu L."/>
            <person name="Ma J."/>
        </authorList>
    </citation>
    <scope>NUCLEOTIDE SEQUENCE [LARGE SCALE GENOMIC DNA]</scope>
    <source>
        <strain evidence="9">KCTC 52366</strain>
    </source>
</reference>
<dbReference type="EMBL" id="JBHRTB010000010">
    <property type="protein sequence ID" value="MFC3144865.1"/>
    <property type="molecule type" value="Genomic_DNA"/>
</dbReference>
<keyword evidence="5 6" id="KW-0472">Membrane</keyword>
<feature type="transmembrane region" description="Helical" evidence="6">
    <location>
        <begin position="12"/>
        <end position="30"/>
    </location>
</feature>
<evidence type="ECO:0000259" key="7">
    <source>
        <dbReference type="Pfam" id="PF09335"/>
    </source>
</evidence>
<evidence type="ECO:0000256" key="6">
    <source>
        <dbReference type="SAM" id="Phobius"/>
    </source>
</evidence>
<proteinExistence type="predicted"/>
<protein>
    <submittedName>
        <fullName evidence="8">DedA family protein</fullName>
    </submittedName>
</protein>
<dbReference type="RefSeq" id="WP_275634430.1">
    <property type="nucleotide sequence ID" value="NZ_JARGYD010000009.1"/>
</dbReference>
<dbReference type="InterPro" id="IPR032816">
    <property type="entry name" value="VTT_dom"/>
</dbReference>
<comment type="subcellular location">
    <subcellularLocation>
        <location evidence="1">Cell membrane</location>
        <topology evidence="1">Multi-pass membrane protein</topology>
    </subcellularLocation>
</comment>
<evidence type="ECO:0000256" key="3">
    <source>
        <dbReference type="ARBA" id="ARBA00022692"/>
    </source>
</evidence>
<evidence type="ECO:0000256" key="5">
    <source>
        <dbReference type="ARBA" id="ARBA00023136"/>
    </source>
</evidence>
<dbReference type="Proteomes" id="UP001595632">
    <property type="component" value="Unassembled WGS sequence"/>
</dbReference>
<name>A0ABV7GXC4_9RHOB</name>
<dbReference type="PANTHER" id="PTHR42709:SF6">
    <property type="entry name" value="UNDECAPRENYL PHOSPHATE TRANSPORTER A"/>
    <property type="match status" value="1"/>
</dbReference>
<gene>
    <name evidence="8" type="ORF">ACFOGP_19240</name>
</gene>
<feature type="transmembrane region" description="Helical" evidence="6">
    <location>
        <begin position="163"/>
        <end position="188"/>
    </location>
</feature>
<evidence type="ECO:0000313" key="9">
    <source>
        <dbReference type="Proteomes" id="UP001595632"/>
    </source>
</evidence>
<sequence length="211" mass="21870">MIDAILSAVPVYGLWIVAGATFLSCLAVPIPSSLVMLTAGAFVAAGDLAAVPVVALAWVGAVLGDQAGYLLGREGGRAAGRLTRGRKATQLLDRARRFSDRHGGPGIFFSRWLVSPLGPYMNLVSGAAHMSWPRFVLWGAAGEAVWVLGYVGLGYGFSGSIAAVAQVAGNLSGALAAGAVAIGLGLWLRSVLRHEKHGHAHGSRHRGDRLP</sequence>
<feature type="transmembrane region" description="Helical" evidence="6">
    <location>
        <begin position="36"/>
        <end position="63"/>
    </location>
</feature>
<evidence type="ECO:0000313" key="8">
    <source>
        <dbReference type="EMBL" id="MFC3144865.1"/>
    </source>
</evidence>
<keyword evidence="4 6" id="KW-1133">Transmembrane helix</keyword>